<dbReference type="EMBL" id="JAHLKM010000039">
    <property type="protein sequence ID" value="MCQ4334820.1"/>
    <property type="molecule type" value="Genomic_DNA"/>
</dbReference>
<protein>
    <submittedName>
        <fullName evidence="2">Uncharacterized protein</fullName>
    </submittedName>
</protein>
<feature type="region of interest" description="Disordered" evidence="1">
    <location>
        <begin position="46"/>
        <end position="75"/>
    </location>
</feature>
<accession>A0A9R1CVV1</accession>
<name>A0A9R1CVV1_9EURY</name>
<evidence type="ECO:0000313" key="3">
    <source>
        <dbReference type="Proteomes" id="UP001139494"/>
    </source>
</evidence>
<evidence type="ECO:0000313" key="2">
    <source>
        <dbReference type="EMBL" id="MCQ4334820.1"/>
    </source>
</evidence>
<dbReference type="PROSITE" id="PS51318">
    <property type="entry name" value="TAT"/>
    <property type="match status" value="1"/>
</dbReference>
<dbReference type="AlphaFoldDB" id="A0A9R1CVV1"/>
<comment type="caution">
    <text evidence="2">The sequence shown here is derived from an EMBL/GenBank/DDBJ whole genome shotgun (WGS) entry which is preliminary data.</text>
</comment>
<dbReference type="RefSeq" id="WP_256030964.1">
    <property type="nucleotide sequence ID" value="NZ_JAHLKM010000039.1"/>
</dbReference>
<organism evidence="2 3">
    <name type="scientific">Natronomonas aquatica</name>
    <dbReference type="NCBI Taxonomy" id="2841590"/>
    <lineage>
        <taxon>Archaea</taxon>
        <taxon>Methanobacteriati</taxon>
        <taxon>Methanobacteriota</taxon>
        <taxon>Stenosarchaea group</taxon>
        <taxon>Halobacteria</taxon>
        <taxon>Halobacteriales</taxon>
        <taxon>Natronomonadaceae</taxon>
        <taxon>Natronomonas</taxon>
    </lineage>
</organism>
<feature type="compositionally biased region" description="Polar residues" evidence="1">
    <location>
        <begin position="1"/>
        <end position="15"/>
    </location>
</feature>
<sequence length="160" mass="16989">MTANESTPSNGQEASGTEHEPQTDGGVSRRVFLGAAAAVSTLSAVGGTAAADGGGEEEEYVSPKDSDTDYGREKVVDTSGGLDLHVGMDGNYETSVTVSSHPEGIGLKLSNEIGTMHTLLLPEDIEPLCQELLDAREKTRPEEAEYSREWITEEFRDGDA</sequence>
<dbReference type="InterPro" id="IPR006311">
    <property type="entry name" value="TAT_signal"/>
</dbReference>
<reference evidence="2" key="1">
    <citation type="journal article" date="2023" name="Front. Microbiol.">
        <title>Genomic-based phylogenetic and metabolic analyses of the genus Natronomonas, and description of Natronomonas aquatica sp. nov.</title>
        <authorList>
            <person name="Garcia-Roldan A."/>
            <person name="Duran-Viseras A."/>
            <person name="de la Haba R.R."/>
            <person name="Corral P."/>
            <person name="Sanchez-Porro C."/>
            <person name="Ventosa A."/>
        </authorList>
    </citation>
    <scope>NUCLEOTIDE SEQUENCE</scope>
    <source>
        <strain evidence="2">F2-12</strain>
    </source>
</reference>
<proteinExistence type="predicted"/>
<dbReference type="Proteomes" id="UP001139494">
    <property type="component" value="Unassembled WGS sequence"/>
</dbReference>
<feature type="compositionally biased region" description="Basic and acidic residues" evidence="1">
    <location>
        <begin position="61"/>
        <end position="75"/>
    </location>
</feature>
<gene>
    <name evidence="2" type="ORF">KM295_15300</name>
</gene>
<feature type="region of interest" description="Disordered" evidence="1">
    <location>
        <begin position="1"/>
        <end position="29"/>
    </location>
</feature>
<keyword evidence="3" id="KW-1185">Reference proteome</keyword>
<evidence type="ECO:0000256" key="1">
    <source>
        <dbReference type="SAM" id="MobiDB-lite"/>
    </source>
</evidence>